<dbReference type="Pfam" id="PF01582">
    <property type="entry name" value="TIR"/>
    <property type="match status" value="2"/>
</dbReference>
<dbReference type="Gene3D" id="3.80.10.10">
    <property type="entry name" value="Ribonuclease Inhibitor"/>
    <property type="match status" value="1"/>
</dbReference>
<evidence type="ECO:0000259" key="6">
    <source>
        <dbReference type="PROSITE" id="PS50104"/>
    </source>
</evidence>
<dbReference type="SUPFAM" id="SSF52058">
    <property type="entry name" value="L domain-like"/>
    <property type="match status" value="1"/>
</dbReference>
<dbReference type="Proteomes" id="UP000289738">
    <property type="component" value="Chromosome B02"/>
</dbReference>
<dbReference type="SUPFAM" id="SSF52200">
    <property type="entry name" value="Toll/Interleukin receptor TIR domain"/>
    <property type="match status" value="2"/>
</dbReference>
<dbReference type="FunFam" id="3.40.50.10140:FF:000007">
    <property type="entry name" value="Disease resistance protein (TIR-NBS-LRR class)"/>
    <property type="match status" value="1"/>
</dbReference>
<dbReference type="SMART" id="SM00255">
    <property type="entry name" value="TIR"/>
    <property type="match status" value="2"/>
</dbReference>
<keyword evidence="1" id="KW-0433">Leucine-rich repeat</keyword>
<evidence type="ECO:0000313" key="7">
    <source>
        <dbReference type="EMBL" id="RYR26771.1"/>
    </source>
</evidence>
<dbReference type="InterPro" id="IPR000157">
    <property type="entry name" value="TIR_dom"/>
</dbReference>
<reference evidence="7 8" key="1">
    <citation type="submission" date="2019-01" db="EMBL/GenBank/DDBJ databases">
        <title>Sequencing of cultivated peanut Arachis hypogaea provides insights into genome evolution and oil improvement.</title>
        <authorList>
            <person name="Chen X."/>
        </authorList>
    </citation>
    <scope>NUCLEOTIDE SEQUENCE [LARGE SCALE GENOMIC DNA]</scope>
    <source>
        <strain evidence="8">cv. Fuhuasheng</strain>
        <tissue evidence="7">Leaves</tissue>
    </source>
</reference>
<feature type="domain" description="TIR" evidence="6">
    <location>
        <begin position="509"/>
        <end position="681"/>
    </location>
</feature>
<keyword evidence="2" id="KW-0677">Repeat</keyword>
<dbReference type="InterPro" id="IPR035897">
    <property type="entry name" value="Toll_tir_struct_dom_sf"/>
</dbReference>
<dbReference type="InterPro" id="IPR036390">
    <property type="entry name" value="WH_DNA-bd_sf"/>
</dbReference>
<dbReference type="STRING" id="3818.A0A445AJZ6"/>
<proteinExistence type="predicted"/>
<dbReference type="PROSITE" id="PS50104">
    <property type="entry name" value="TIR"/>
    <property type="match status" value="2"/>
</dbReference>
<dbReference type="Gene3D" id="1.10.8.430">
    <property type="entry name" value="Helical domain of apoptotic protease-activating factors"/>
    <property type="match status" value="2"/>
</dbReference>
<dbReference type="InterPro" id="IPR042197">
    <property type="entry name" value="Apaf_helical"/>
</dbReference>
<dbReference type="Gene3D" id="3.40.50.300">
    <property type="entry name" value="P-loop containing nucleotide triphosphate hydrolases"/>
    <property type="match status" value="2"/>
</dbReference>
<evidence type="ECO:0000256" key="3">
    <source>
        <dbReference type="ARBA" id="ARBA00022821"/>
    </source>
</evidence>
<dbReference type="InterPro" id="IPR032675">
    <property type="entry name" value="LRR_dom_sf"/>
</dbReference>
<comment type="caution">
    <text evidence="7">The sequence shown here is derived from an EMBL/GenBank/DDBJ whole genome shotgun (WGS) entry which is preliminary data.</text>
</comment>
<organism evidence="7 8">
    <name type="scientific">Arachis hypogaea</name>
    <name type="common">Peanut</name>
    <dbReference type="NCBI Taxonomy" id="3818"/>
    <lineage>
        <taxon>Eukaryota</taxon>
        <taxon>Viridiplantae</taxon>
        <taxon>Streptophyta</taxon>
        <taxon>Embryophyta</taxon>
        <taxon>Tracheophyta</taxon>
        <taxon>Spermatophyta</taxon>
        <taxon>Magnoliopsida</taxon>
        <taxon>eudicotyledons</taxon>
        <taxon>Gunneridae</taxon>
        <taxon>Pentapetalae</taxon>
        <taxon>rosids</taxon>
        <taxon>fabids</taxon>
        <taxon>Fabales</taxon>
        <taxon>Fabaceae</taxon>
        <taxon>Papilionoideae</taxon>
        <taxon>50 kb inversion clade</taxon>
        <taxon>dalbergioids sensu lato</taxon>
        <taxon>Dalbergieae</taxon>
        <taxon>Pterocarpus clade</taxon>
        <taxon>Arachis</taxon>
    </lineage>
</organism>
<dbReference type="Pfam" id="PF00931">
    <property type="entry name" value="NB-ARC"/>
    <property type="match status" value="2"/>
</dbReference>
<evidence type="ECO:0000256" key="4">
    <source>
        <dbReference type="ARBA" id="ARBA00023027"/>
    </source>
</evidence>
<evidence type="ECO:0000256" key="1">
    <source>
        <dbReference type="ARBA" id="ARBA00022614"/>
    </source>
</evidence>
<dbReference type="Pfam" id="PF23282">
    <property type="entry name" value="WHD_ROQ1"/>
    <property type="match status" value="2"/>
</dbReference>
<dbReference type="GO" id="GO:0006952">
    <property type="term" value="P:defense response"/>
    <property type="evidence" value="ECO:0007669"/>
    <property type="project" value="UniProtKB-KW"/>
</dbReference>
<evidence type="ECO:0000256" key="5">
    <source>
        <dbReference type="SAM" id="Coils"/>
    </source>
</evidence>
<dbReference type="EMBL" id="SDMP01000012">
    <property type="protein sequence ID" value="RYR26771.1"/>
    <property type="molecule type" value="Genomic_DNA"/>
</dbReference>
<dbReference type="InterPro" id="IPR027417">
    <property type="entry name" value="P-loop_NTPase"/>
</dbReference>
<accession>A0A445AJZ6</accession>
<dbReference type="SMART" id="SM00382">
    <property type="entry name" value="AAA"/>
    <property type="match status" value="2"/>
</dbReference>
<sequence length="1914" mass="215828">MSYYQSAERIPDPSWKYDVYLSFRGPYSPYGFTSHLYDALRRAGIHAFIDDEVVYGRRDQMTYTVIQAIEASRLLVVVFSESYAGSRWSLDELKKIMECRSTRGQTVIPLFYYVDPEYVRRQLGPAFSQTYSYENEIVHAWRAALTDAANLPGIVINRGSDEVNIIGGIVEHITTLLASEDLFIASHPVGVQSRTEHLIQQFHSNKLEDVVLMGIWGMGGVGKTTIAKSVYNQIPHGFDRPMFLPNIREMWENNQQVFLQEQLLNGICKAQINIQNIASGVALLREKLRLKKVFLVLDDVNNIDQLNALCGSPEWFGAGSIIIITTRDRGLLRMIGVDYVYQVKEMDYNESLELFCWNAFGEATPLTEFARLAEDVVKYCGGLPLALITIGCQLYGKMKDEWENVLGGLKRFPHPDVHQVLKISFDGLNDDREKETFLDIASFCIGMERGEVLKTLNYGFGISEHGISFLEERSLITFDEKDRVRMHPLLRDIGREIVREQSQTDAQRRRYDVFVSFRGKDTRPTFTSHLHTSLQNAGITAFKDDDDVDGLQRGERISIALLKAIGLSACSVIVFSTHYADSKWCLQELENIMVCHRTKGQVVYPIFYEVDPSDVRYQKKESEFGKAFESLISRRSVEEDKVQSWRTDLREVSSFSGTTVINSRNESEDIKRIVEHVTRLLDKTELFVAAHPVGVEPRVQKLIEESNIQKIKDVLILGIKGMGGVGKTTIAKAIYNKIRRDFDGRSFLLNIRETWQQDNGKVLLQQQLLEDIFIATRIHISNIDSGKQILKERLGAKRVLIVLDDVTDLDQLNALCGSGEWCRPGSVVIITTRHDDLLRVCKLTFNLEEMNGAESLELFSWHVFKQACPKDKFVKLSTDVVEYSNGLPLALEVLGSHLFNMGIKEWQSALDTLKLIPHDKVQKKLQISFDGLSKNYEKEIFLDIACFFIGMDRNDVVKILNGCGLHAEIGISALKERNLVTVDNNNMLGMHDLLRDMGRAIICEQSPELEERSRLWYDEKVLELLENHEGTDLKAKGLSLKLPMTNSICLSKEAFKNMTKLELLQLAGVQPNGEFKHVSRYLRWMSWHGFPLRHTPIDCYQPNIISIELENSKLKVLWKESRLLKQLKILNLSHSHDLIKTPDFSYLPNLEKLLVKDCTELSLISYTIGTLKNILHINIEGCTNLCVLPRSIYKLTSLETLILSGCLKIDKLEEDVEQMESLAMLKADNTAIAQVPSALARLRNLGHVSVCGYEGLACDVIPLIMFWLWTSPNNMLSSVMQKCSNVFTYANWRPRLQIKGDVSLNTDNVANCNELGMDISEPKFSLNSLLIQMGVENSTTEILQQTILQNNELGDYLLPYDNNNPGLLTFSGEGSFVTFQVLHMDGRNLKSMMLHIVYYSTSSTFATTGLILENVQILNLSRDMSNVFKGDKLASFKDEDREILMSSLEPGDTMRIVVALGSGFIVKKTIVYLIYDDEPPIEENLEHFNDDEDDTVCSTGDDVVAFVNEGTLGVDVIAADDDEDVTVFGVHDAVAGMNEIVSGVDAMAEDKDGVTVANVDDDTVANLDRNASTSGTDIMPPITNGFGANYVVGTDINESSSNVDDNNDDDVAAIGDKNVSDNLYVASVVKRQQVEDISTTKTSESKSTGLIPLVQVPLDANTSSELTLTMMVSEEDELDEDSDLLIAELDKTLSESYFLYPSPGSLELQSLSVISIFQKMQLLLDNELEALVGDVNIKNQLLGYVAQLGQIIESSQVPKDLHSLVTEISHFYEDFLNDFPPVQEVLDNHQRLIDSKNGLQEKLKAAKAKQGHFSASISKGKERVHEMSKEINELEVKLKVLHEKRNRLQFNVKCCEFESININKNLEILIKENEEVVSTLKESESAFRKAELSKQSYERKLAVLKQALYGNTRH</sequence>
<keyword evidence="3" id="KW-0611">Plant defense</keyword>
<protein>
    <recommendedName>
        <fullName evidence="6">TIR domain-containing protein</fullName>
    </recommendedName>
</protein>
<keyword evidence="8" id="KW-1185">Reference proteome</keyword>
<evidence type="ECO:0000256" key="2">
    <source>
        <dbReference type="ARBA" id="ARBA00022737"/>
    </source>
</evidence>
<keyword evidence="5" id="KW-0175">Coiled coil</keyword>
<dbReference type="PANTHER" id="PTHR11017:SF271">
    <property type="entry name" value="DISEASE RESISTANCE PROTEIN (TIR-NBS-LRR CLASS) FAMILY"/>
    <property type="match status" value="1"/>
</dbReference>
<dbReference type="PRINTS" id="PR00364">
    <property type="entry name" value="DISEASERSIST"/>
</dbReference>
<dbReference type="SUPFAM" id="SSF52540">
    <property type="entry name" value="P-loop containing nucleoside triphosphate hydrolases"/>
    <property type="match status" value="2"/>
</dbReference>
<dbReference type="PANTHER" id="PTHR11017">
    <property type="entry name" value="LEUCINE-RICH REPEAT-CONTAINING PROTEIN"/>
    <property type="match status" value="1"/>
</dbReference>
<dbReference type="InterPro" id="IPR058192">
    <property type="entry name" value="WHD_ROQ1-like"/>
</dbReference>
<name>A0A445AJZ6_ARAHY</name>
<dbReference type="SUPFAM" id="SSF46785">
    <property type="entry name" value="Winged helix' DNA-binding domain"/>
    <property type="match status" value="2"/>
</dbReference>
<dbReference type="GO" id="GO:0007165">
    <property type="term" value="P:signal transduction"/>
    <property type="evidence" value="ECO:0007669"/>
    <property type="project" value="InterPro"/>
</dbReference>
<feature type="coiled-coil region" evidence="5">
    <location>
        <begin position="1789"/>
        <end position="1907"/>
    </location>
</feature>
<dbReference type="InterPro" id="IPR044974">
    <property type="entry name" value="Disease_R_plants"/>
</dbReference>
<keyword evidence="4" id="KW-0520">NAD</keyword>
<dbReference type="InterPro" id="IPR003593">
    <property type="entry name" value="AAA+_ATPase"/>
</dbReference>
<evidence type="ECO:0000313" key="8">
    <source>
        <dbReference type="Proteomes" id="UP000289738"/>
    </source>
</evidence>
<gene>
    <name evidence="7" type="ORF">Ahy_B02g061072</name>
</gene>
<dbReference type="Gene3D" id="3.40.50.10140">
    <property type="entry name" value="Toll/interleukin-1 receptor homology (TIR) domain"/>
    <property type="match status" value="2"/>
</dbReference>
<feature type="domain" description="TIR" evidence="6">
    <location>
        <begin position="15"/>
        <end position="177"/>
    </location>
</feature>
<dbReference type="GO" id="GO:0043531">
    <property type="term" value="F:ADP binding"/>
    <property type="evidence" value="ECO:0007669"/>
    <property type="project" value="InterPro"/>
</dbReference>
<dbReference type="InterPro" id="IPR002182">
    <property type="entry name" value="NB-ARC"/>
</dbReference>